<dbReference type="EMBL" id="PQGG01000023">
    <property type="protein sequence ID" value="POP52827.1"/>
    <property type="molecule type" value="Genomic_DNA"/>
</dbReference>
<reference evidence="2" key="1">
    <citation type="submission" date="2018-01" db="EMBL/GenBank/DDBJ databases">
        <authorList>
            <person name="Yu X.-D."/>
        </authorList>
    </citation>
    <scope>NUCLEOTIDE SEQUENCE</scope>
    <source>
        <strain evidence="2">ZX-21</strain>
    </source>
</reference>
<dbReference type="Pfam" id="PF02406">
    <property type="entry name" value="MmoB_DmpM"/>
    <property type="match status" value="1"/>
</dbReference>
<organism evidence="2 3">
    <name type="scientific">Zhongshania marina</name>
    <dbReference type="NCBI Taxonomy" id="2304603"/>
    <lineage>
        <taxon>Bacteria</taxon>
        <taxon>Pseudomonadati</taxon>
        <taxon>Pseudomonadota</taxon>
        <taxon>Gammaproteobacteria</taxon>
        <taxon>Cellvibrionales</taxon>
        <taxon>Spongiibacteraceae</taxon>
        <taxon>Zhongshania</taxon>
    </lineage>
</organism>
<dbReference type="AlphaFoldDB" id="A0A2S4HFS9"/>
<dbReference type="Gene3D" id="3.90.56.10">
    <property type="entry name" value="Monooxygenase component MmoB/DmpM"/>
    <property type="match status" value="1"/>
</dbReference>
<dbReference type="RefSeq" id="WP_103684343.1">
    <property type="nucleotide sequence ID" value="NZ_PQGG01000023.1"/>
</dbReference>
<evidence type="ECO:0000256" key="1">
    <source>
        <dbReference type="ARBA" id="ARBA00006313"/>
    </source>
</evidence>
<name>A0A2S4HFS9_9GAMM</name>
<evidence type="ECO:0008006" key="4">
    <source>
        <dbReference type="Google" id="ProtNLM"/>
    </source>
</evidence>
<dbReference type="OrthoDB" id="9868310at2"/>
<dbReference type="GO" id="GO:0004497">
    <property type="term" value="F:monooxygenase activity"/>
    <property type="evidence" value="ECO:0007669"/>
    <property type="project" value="InterPro"/>
</dbReference>
<sequence>MSTIRENHTVSAKLMGGEQSGIICDLMEELYEHVDVIDSGSYVSIETQEPELIFDMAEISEVMGHSYSVSNFLAILATYKGFIEVNDDNVVIRDNG</sequence>
<protein>
    <recommendedName>
        <fullName evidence="4">Monooxygenase</fullName>
    </recommendedName>
</protein>
<dbReference type="InterPro" id="IPR003454">
    <property type="entry name" value="MOase_MmoB_DmpM"/>
</dbReference>
<evidence type="ECO:0000313" key="2">
    <source>
        <dbReference type="EMBL" id="POP52827.1"/>
    </source>
</evidence>
<evidence type="ECO:0000313" key="3">
    <source>
        <dbReference type="Proteomes" id="UP000237222"/>
    </source>
</evidence>
<dbReference type="InterPro" id="IPR036889">
    <property type="entry name" value="mOase_MmoB_DmpM_sf"/>
</dbReference>
<proteinExistence type="inferred from homology"/>
<dbReference type="Proteomes" id="UP000237222">
    <property type="component" value="Unassembled WGS sequence"/>
</dbReference>
<gene>
    <name evidence="2" type="ORF">C0068_09915</name>
</gene>
<comment type="similarity">
    <text evidence="1">Belongs to the TmoD/XamoD family.</text>
</comment>
<comment type="caution">
    <text evidence="2">The sequence shown here is derived from an EMBL/GenBank/DDBJ whole genome shotgun (WGS) entry which is preliminary data.</text>
</comment>
<accession>A0A2S4HFS9</accession>
<dbReference type="SUPFAM" id="SSF56029">
    <property type="entry name" value="Monooxygenase (hydroxylase) regulatory protein"/>
    <property type="match status" value="1"/>
</dbReference>